<keyword evidence="3" id="KW-1185">Reference proteome</keyword>
<keyword evidence="1" id="KW-0812">Transmembrane</keyword>
<keyword evidence="1" id="KW-1133">Transmembrane helix</keyword>
<evidence type="ECO:0000256" key="1">
    <source>
        <dbReference type="SAM" id="Phobius"/>
    </source>
</evidence>
<dbReference type="AlphaFoldDB" id="A0AA38IMJ3"/>
<comment type="caution">
    <text evidence="2">The sequence shown here is derived from an EMBL/GenBank/DDBJ whole genome shotgun (WGS) entry which is preliminary data.</text>
</comment>
<keyword evidence="1" id="KW-0472">Membrane</keyword>
<reference evidence="2" key="1">
    <citation type="journal article" date="2023" name="G3 (Bethesda)">
        <title>Whole genome assemblies of Zophobas morio and Tenebrio molitor.</title>
        <authorList>
            <person name="Kaur S."/>
            <person name="Stinson S.A."/>
            <person name="diCenzo G.C."/>
        </authorList>
    </citation>
    <scope>NUCLEOTIDE SEQUENCE</scope>
    <source>
        <strain evidence="2">QUZm001</strain>
    </source>
</reference>
<evidence type="ECO:0000313" key="3">
    <source>
        <dbReference type="Proteomes" id="UP001168821"/>
    </source>
</evidence>
<feature type="transmembrane region" description="Helical" evidence="1">
    <location>
        <begin position="62"/>
        <end position="83"/>
    </location>
</feature>
<feature type="transmembrane region" description="Helical" evidence="1">
    <location>
        <begin position="12"/>
        <end position="31"/>
    </location>
</feature>
<proteinExistence type="predicted"/>
<gene>
    <name evidence="2" type="ORF">Zmor_009481</name>
</gene>
<name>A0AA38IMJ3_9CUCU</name>
<accession>A0AA38IMJ3</accession>
<evidence type="ECO:0000313" key="2">
    <source>
        <dbReference type="EMBL" id="KAJ3657694.1"/>
    </source>
</evidence>
<dbReference type="Proteomes" id="UP001168821">
    <property type="component" value="Unassembled WGS sequence"/>
</dbReference>
<organism evidence="2 3">
    <name type="scientific">Zophobas morio</name>
    <dbReference type="NCBI Taxonomy" id="2755281"/>
    <lineage>
        <taxon>Eukaryota</taxon>
        <taxon>Metazoa</taxon>
        <taxon>Ecdysozoa</taxon>
        <taxon>Arthropoda</taxon>
        <taxon>Hexapoda</taxon>
        <taxon>Insecta</taxon>
        <taxon>Pterygota</taxon>
        <taxon>Neoptera</taxon>
        <taxon>Endopterygota</taxon>
        <taxon>Coleoptera</taxon>
        <taxon>Polyphaga</taxon>
        <taxon>Cucujiformia</taxon>
        <taxon>Tenebrionidae</taxon>
        <taxon>Zophobas</taxon>
    </lineage>
</organism>
<feature type="transmembrane region" description="Helical" evidence="1">
    <location>
        <begin position="90"/>
        <end position="110"/>
    </location>
</feature>
<dbReference type="EMBL" id="JALNTZ010000003">
    <property type="protein sequence ID" value="KAJ3657694.1"/>
    <property type="molecule type" value="Genomic_DNA"/>
</dbReference>
<sequence length="158" mass="17840">MSKNNCCTQSCVSFLIFFEMLLAFLILYVFLRARANYTDCRYPYRDDFIQSDEDSEGPELRITFVAAFLLLTVSSLLLLFGVIGRHPKPIVAHLVLDALVIILIMIFLIMSALFLVVVPLGLMCGLNFGVLVYYRGMVAENRQPQANTYELCNTPAVI</sequence>
<protein>
    <submittedName>
        <fullName evidence="2">Uncharacterized protein</fullName>
    </submittedName>
</protein>
<feature type="transmembrane region" description="Helical" evidence="1">
    <location>
        <begin position="116"/>
        <end position="134"/>
    </location>
</feature>